<organism evidence="6 7">
    <name type="scientific">Vogesella indigofera</name>
    <name type="common">Pseudomonas indigofera</name>
    <dbReference type="NCBI Taxonomy" id="45465"/>
    <lineage>
        <taxon>Bacteria</taxon>
        <taxon>Pseudomonadati</taxon>
        <taxon>Pseudomonadota</taxon>
        <taxon>Betaproteobacteria</taxon>
        <taxon>Neisseriales</taxon>
        <taxon>Chromobacteriaceae</taxon>
        <taxon>Vogesella</taxon>
    </lineage>
</organism>
<dbReference type="RefSeq" id="WP_047967796.1">
    <property type="nucleotide sequence ID" value="NZ_RBID01000014.1"/>
</dbReference>
<dbReference type="PANTHER" id="PTHR30537:SF26">
    <property type="entry name" value="GLYCINE CLEAVAGE SYSTEM TRANSCRIPTIONAL ACTIVATOR"/>
    <property type="match status" value="1"/>
</dbReference>
<sequence>MTKLPPLNALRIFEAVARLQSFTKAADTLYLTQSAVSHQVRNLEEHFGFPLLVRSQRGITLTPEGATLQHGLHEAIQKISETCEQLNQRQHSIRIKSPPSIAVRWLVPQLQHFKEQFPDLDISVSTVWEEKPAFDWGLFDMAIQYGDGNWPGVSVQLLHQEVLTPVAAPSLLGGALTLAEDALAQYPLIHTSRDRHDWQLWLAAPWPKGQKELLFDADVMGIEAARHGLGIALVDPLIVQDALRDGSLVTPCPRSVHSGKGYYLVLPPHDRHLRRVQPLVQWLQQAI</sequence>
<dbReference type="InterPro" id="IPR036390">
    <property type="entry name" value="WH_DNA-bd_sf"/>
</dbReference>
<evidence type="ECO:0000313" key="6">
    <source>
        <dbReference type="EMBL" id="RKQ58830.1"/>
    </source>
</evidence>
<dbReference type="InterPro" id="IPR036388">
    <property type="entry name" value="WH-like_DNA-bd_sf"/>
</dbReference>
<evidence type="ECO:0000256" key="1">
    <source>
        <dbReference type="ARBA" id="ARBA00009437"/>
    </source>
</evidence>
<keyword evidence="3" id="KW-0238">DNA-binding</keyword>
<dbReference type="PRINTS" id="PR00039">
    <property type="entry name" value="HTHLYSR"/>
</dbReference>
<dbReference type="Pfam" id="PF03466">
    <property type="entry name" value="LysR_substrate"/>
    <property type="match status" value="1"/>
</dbReference>
<dbReference type="PROSITE" id="PS50931">
    <property type="entry name" value="HTH_LYSR"/>
    <property type="match status" value="1"/>
</dbReference>
<feature type="domain" description="HTH lysR-type" evidence="5">
    <location>
        <begin position="5"/>
        <end position="62"/>
    </location>
</feature>
<protein>
    <submittedName>
        <fullName evidence="6">LysR family glycine cleavage system transcriptional activator</fullName>
    </submittedName>
</protein>
<evidence type="ECO:0000313" key="7">
    <source>
        <dbReference type="Proteomes" id="UP000279384"/>
    </source>
</evidence>
<evidence type="ECO:0000256" key="4">
    <source>
        <dbReference type="ARBA" id="ARBA00023163"/>
    </source>
</evidence>
<comment type="similarity">
    <text evidence="1">Belongs to the LysR transcriptional regulatory family.</text>
</comment>
<dbReference type="Gene3D" id="1.10.10.10">
    <property type="entry name" value="Winged helix-like DNA-binding domain superfamily/Winged helix DNA-binding domain"/>
    <property type="match status" value="1"/>
</dbReference>
<comment type="caution">
    <text evidence="6">The sequence shown here is derived from an EMBL/GenBank/DDBJ whole genome shotgun (WGS) entry which is preliminary data.</text>
</comment>
<name>A0A495BDL3_VOGIN</name>
<dbReference type="GO" id="GO:0006351">
    <property type="term" value="P:DNA-templated transcription"/>
    <property type="evidence" value="ECO:0007669"/>
    <property type="project" value="TreeGrafter"/>
</dbReference>
<dbReference type="InterPro" id="IPR000847">
    <property type="entry name" value="LysR_HTH_N"/>
</dbReference>
<dbReference type="Proteomes" id="UP000279384">
    <property type="component" value="Unassembled WGS sequence"/>
</dbReference>
<proteinExistence type="inferred from homology"/>
<dbReference type="AlphaFoldDB" id="A0A495BDL3"/>
<gene>
    <name evidence="6" type="ORF">C8E02_1805</name>
</gene>
<dbReference type="InterPro" id="IPR005119">
    <property type="entry name" value="LysR_subst-bd"/>
</dbReference>
<evidence type="ECO:0000256" key="2">
    <source>
        <dbReference type="ARBA" id="ARBA00023015"/>
    </source>
</evidence>
<dbReference type="SUPFAM" id="SSF46785">
    <property type="entry name" value="Winged helix' DNA-binding domain"/>
    <property type="match status" value="1"/>
</dbReference>
<dbReference type="InterPro" id="IPR058163">
    <property type="entry name" value="LysR-type_TF_proteobact-type"/>
</dbReference>
<dbReference type="Gene3D" id="3.40.190.10">
    <property type="entry name" value="Periplasmic binding protein-like II"/>
    <property type="match status" value="2"/>
</dbReference>
<evidence type="ECO:0000259" key="5">
    <source>
        <dbReference type="PROSITE" id="PS50931"/>
    </source>
</evidence>
<keyword evidence="2" id="KW-0805">Transcription regulation</keyword>
<dbReference type="CDD" id="cd08432">
    <property type="entry name" value="PBP2_GcdR_TrpI_HvrB_AmpR_like"/>
    <property type="match status" value="1"/>
</dbReference>
<dbReference type="FunFam" id="1.10.10.10:FF:000038">
    <property type="entry name" value="Glycine cleavage system transcriptional activator"/>
    <property type="match status" value="1"/>
</dbReference>
<dbReference type="GO" id="GO:0003700">
    <property type="term" value="F:DNA-binding transcription factor activity"/>
    <property type="evidence" value="ECO:0007669"/>
    <property type="project" value="InterPro"/>
</dbReference>
<reference evidence="6 7" key="1">
    <citation type="submission" date="2018-10" db="EMBL/GenBank/DDBJ databases">
        <title>Genomic Encyclopedia of Type Strains, Phase IV (KMG-IV): sequencing the most valuable type-strain genomes for metagenomic binning, comparative biology and taxonomic classification.</title>
        <authorList>
            <person name="Goeker M."/>
        </authorList>
    </citation>
    <scope>NUCLEOTIDE SEQUENCE [LARGE SCALE GENOMIC DNA]</scope>
    <source>
        <strain evidence="6 7">DSM 3303</strain>
    </source>
</reference>
<dbReference type="GO" id="GO:0043565">
    <property type="term" value="F:sequence-specific DNA binding"/>
    <property type="evidence" value="ECO:0007669"/>
    <property type="project" value="TreeGrafter"/>
</dbReference>
<dbReference type="PANTHER" id="PTHR30537">
    <property type="entry name" value="HTH-TYPE TRANSCRIPTIONAL REGULATOR"/>
    <property type="match status" value="1"/>
</dbReference>
<dbReference type="SUPFAM" id="SSF53850">
    <property type="entry name" value="Periplasmic binding protein-like II"/>
    <property type="match status" value="1"/>
</dbReference>
<keyword evidence="4" id="KW-0804">Transcription</keyword>
<dbReference type="Pfam" id="PF00126">
    <property type="entry name" value="HTH_1"/>
    <property type="match status" value="1"/>
</dbReference>
<dbReference type="EMBL" id="RBID01000014">
    <property type="protein sequence ID" value="RKQ58830.1"/>
    <property type="molecule type" value="Genomic_DNA"/>
</dbReference>
<accession>A0A495BDL3</accession>
<evidence type="ECO:0000256" key="3">
    <source>
        <dbReference type="ARBA" id="ARBA00023125"/>
    </source>
</evidence>